<protein>
    <submittedName>
        <fullName evidence="1">Uncharacterized protein</fullName>
    </submittedName>
</protein>
<evidence type="ECO:0000313" key="1">
    <source>
        <dbReference type="EMBL" id="QHH87632.1"/>
    </source>
</evidence>
<name>A0ABX6I142_9BACI</name>
<keyword evidence="1" id="KW-0614">Plasmid</keyword>
<geneLocation type="plasmid" evidence="1 2">
    <name>unnamed1</name>
</geneLocation>
<organism evidence="1 2">
    <name type="scientific">Bacillus pacificus</name>
    <dbReference type="NCBI Taxonomy" id="2026187"/>
    <lineage>
        <taxon>Bacteria</taxon>
        <taxon>Bacillati</taxon>
        <taxon>Bacillota</taxon>
        <taxon>Bacilli</taxon>
        <taxon>Bacillales</taxon>
        <taxon>Bacillaceae</taxon>
        <taxon>Bacillus</taxon>
        <taxon>Bacillus cereus group</taxon>
    </lineage>
</organism>
<keyword evidence="2" id="KW-1185">Reference proteome</keyword>
<evidence type="ECO:0000313" key="2">
    <source>
        <dbReference type="Proteomes" id="UP000464796"/>
    </source>
</evidence>
<reference evidence="1 2" key="1">
    <citation type="submission" date="2019-07" db="EMBL/GenBank/DDBJ databases">
        <authorList>
            <person name="Yu W.S."/>
            <person name="Cheong H.-M."/>
            <person name="Choi Y."/>
            <person name="Hwang K.J."/>
            <person name="Jung K."/>
            <person name="Lee S."/>
            <person name="Choi C."/>
        </authorList>
    </citation>
    <scope>NUCLEOTIDE SEQUENCE [LARGE SCALE GENOMIC DNA]</scope>
    <source>
        <strain evidence="1 2">NCCP 15909</strain>
        <plasmid evidence="1 2">unnamed1</plasmid>
    </source>
</reference>
<accession>A0ABX6I142</accession>
<dbReference type="EMBL" id="CP041978">
    <property type="protein sequence ID" value="QHH87632.1"/>
    <property type="molecule type" value="Genomic_DNA"/>
</dbReference>
<dbReference type="Proteomes" id="UP000464796">
    <property type="component" value="Plasmid unnamed1"/>
</dbReference>
<proteinExistence type="predicted"/>
<gene>
    <name evidence="1" type="ORF">FPL01_01260</name>
</gene>
<sequence>MLLTQHWLFPHLSYVDYVSQMIFPSFSPPFYKFRKICQITIKYSNFDYSKTNFVKMCSFKKKNSNLQQLMKLVVSRVKRIS</sequence>